<evidence type="ECO:0000313" key="2">
    <source>
        <dbReference type="Proteomes" id="UP000765509"/>
    </source>
</evidence>
<dbReference type="PANTHER" id="PTHR46579:SF1">
    <property type="entry name" value="F5_8 TYPE C DOMAIN-CONTAINING PROTEIN"/>
    <property type="match status" value="1"/>
</dbReference>
<evidence type="ECO:0000313" key="1">
    <source>
        <dbReference type="EMBL" id="MBW0550388.1"/>
    </source>
</evidence>
<dbReference type="Proteomes" id="UP000765509">
    <property type="component" value="Unassembled WGS sequence"/>
</dbReference>
<sequence>MEICTCLKCRKHTITNSEGHTRQGLLVHRTTRARHWLDCSKQEDDTINQMLPKLSSKPISLARIPSDGKFQNDISDLEDNSVSLPDRKTEFEIICLIMRFIMWLYLFCGLSKINCQKARDDLVQIIELVSQRLGLDCKFVSSTPRDCFALYDIETAPDQCGYQASARSQPCSTDLFQGVSLWGLNKAQLFSKPKKQQHQHRGLIPLRRQRQLRVPHSNFVTQSIQEWLKWFLNSPTVEESIDKWAKDLESETSNCTYDVAQGQIWKKMFSSYYRGSALDLGLSLFVDWFNPLKNKLAGRQSSMGLISLNCLNLPPRLRYKTHYTCLAGIIPSPNQPTMLTINNVLIPLVDELKELNRGVTISTPNYPHGRKVTVKLVSLIGDIVAAHKVAGFKSHSATKFCSWCELAASDRHKLELGRPRKGQSVLQSAWNFKEADSEFARERISTRTGIRWSELNRLPYWDPVLNTTLGVMHNWFEGVLQHHFLTRWGFDLQLQKHYAEPEDIERSDLLQEDIMMYNNEEQDNNLEENDTNSGYLSEYIKDIIRKRIGDVVVPKGVTRVSSLVGKSQSGKFKASEWKSLFSVYLPMIFLEAIFKANSNYRSMRLDNHNLLLNFCALVQCTNIVSSKVINKEDSSKFAQHYNTYQQTSSNLFTECRIVPNHHYAMHIPQQLKFWGPLMGISEFSGERLIGKIQNLKSNFLKGGMEETFMGKFCQMQRLGVFQNKKSDSCNKPLSKKEEINSQTYEALLQYLKKENPDLHSFSMIPHPANSSVLPSFATNMELVAWLTGLILSTEPPNDFIKLKMGSNEKFGKIESIIDLEKPEVHAGPLIVLQEYELVKDQEDGFEEVDAFLESMELAHLVPTQRLCFVSLSNILGLAAYLCLPAWSLGSQKISLLARVINRFFGLEKNTSFTSHV</sequence>
<comment type="caution">
    <text evidence="1">The sequence shown here is derived from an EMBL/GenBank/DDBJ whole genome shotgun (WGS) entry which is preliminary data.</text>
</comment>
<dbReference type="EMBL" id="AVOT02055953">
    <property type="protein sequence ID" value="MBW0550388.1"/>
    <property type="molecule type" value="Genomic_DNA"/>
</dbReference>
<dbReference type="InterPro" id="IPR004242">
    <property type="entry name" value="Transposase_21"/>
</dbReference>
<reference evidence="1" key="1">
    <citation type="submission" date="2021-03" db="EMBL/GenBank/DDBJ databases">
        <title>Draft genome sequence of rust myrtle Austropuccinia psidii MF-1, a brazilian biotype.</title>
        <authorList>
            <person name="Quecine M.C."/>
            <person name="Pachon D.M.R."/>
            <person name="Bonatelli M.L."/>
            <person name="Correr F.H."/>
            <person name="Franceschini L.M."/>
            <person name="Leite T.F."/>
            <person name="Margarido G.R.A."/>
            <person name="Almeida C.A."/>
            <person name="Ferrarezi J.A."/>
            <person name="Labate C.A."/>
        </authorList>
    </citation>
    <scope>NUCLEOTIDE SEQUENCE</scope>
    <source>
        <strain evidence="1">MF-1</strain>
    </source>
</reference>
<organism evidence="1 2">
    <name type="scientific">Austropuccinia psidii MF-1</name>
    <dbReference type="NCBI Taxonomy" id="1389203"/>
    <lineage>
        <taxon>Eukaryota</taxon>
        <taxon>Fungi</taxon>
        <taxon>Dikarya</taxon>
        <taxon>Basidiomycota</taxon>
        <taxon>Pucciniomycotina</taxon>
        <taxon>Pucciniomycetes</taxon>
        <taxon>Pucciniales</taxon>
        <taxon>Sphaerophragmiaceae</taxon>
        <taxon>Austropuccinia</taxon>
    </lineage>
</organism>
<dbReference type="AlphaFoldDB" id="A0A9Q3IUG7"/>
<dbReference type="Pfam" id="PF02992">
    <property type="entry name" value="Transposase_21"/>
    <property type="match status" value="1"/>
</dbReference>
<name>A0A9Q3IUG7_9BASI</name>
<dbReference type="OrthoDB" id="3247418at2759"/>
<protein>
    <submittedName>
        <fullName evidence="1">Uncharacterized protein</fullName>
    </submittedName>
</protein>
<proteinExistence type="predicted"/>
<keyword evidence="2" id="KW-1185">Reference proteome</keyword>
<dbReference type="PANTHER" id="PTHR46579">
    <property type="entry name" value="F5/8 TYPE C DOMAIN-CONTAINING PROTEIN-RELATED"/>
    <property type="match status" value="1"/>
</dbReference>
<gene>
    <name evidence="1" type="ORF">O181_090103</name>
</gene>
<accession>A0A9Q3IUG7</accession>